<dbReference type="Proteomes" id="UP001147700">
    <property type="component" value="Unassembled WGS sequence"/>
</dbReference>
<dbReference type="RefSeq" id="WP_255525651.1">
    <property type="nucleotide sequence ID" value="NZ_JAPCID010000034.1"/>
</dbReference>
<accession>A0ABT4RNR7</accession>
<dbReference type="EMBL" id="JAPCID010000034">
    <property type="protein sequence ID" value="MDA0140135.1"/>
    <property type="molecule type" value="Genomic_DNA"/>
</dbReference>
<proteinExistence type="predicted"/>
<reference evidence="2" key="1">
    <citation type="submission" date="2022-10" db="EMBL/GenBank/DDBJ databases">
        <title>The WGS of Solirubrobacter sp. CPCC 204708.</title>
        <authorList>
            <person name="Jiang Z."/>
        </authorList>
    </citation>
    <scope>NUCLEOTIDE SEQUENCE</scope>
    <source>
        <strain evidence="2">CPCC 204708</strain>
    </source>
</reference>
<keyword evidence="1" id="KW-1133">Transmembrane helix</keyword>
<keyword evidence="1" id="KW-0472">Membrane</keyword>
<evidence type="ECO:0000313" key="3">
    <source>
        <dbReference type="Proteomes" id="UP001147700"/>
    </source>
</evidence>
<organism evidence="2 3">
    <name type="scientific">Solirubrobacter deserti</name>
    <dbReference type="NCBI Taxonomy" id="2282478"/>
    <lineage>
        <taxon>Bacteria</taxon>
        <taxon>Bacillati</taxon>
        <taxon>Actinomycetota</taxon>
        <taxon>Thermoleophilia</taxon>
        <taxon>Solirubrobacterales</taxon>
        <taxon>Solirubrobacteraceae</taxon>
        <taxon>Solirubrobacter</taxon>
    </lineage>
</organism>
<sequence>MAATAYAATGHATFAAVAGTQIPVVAGLVGALAFAYAVFVVRDW</sequence>
<name>A0ABT4RNR7_9ACTN</name>
<protein>
    <submittedName>
        <fullName evidence="2">Uncharacterized protein</fullName>
    </submittedName>
</protein>
<keyword evidence="3" id="KW-1185">Reference proteome</keyword>
<evidence type="ECO:0000313" key="2">
    <source>
        <dbReference type="EMBL" id="MDA0140135.1"/>
    </source>
</evidence>
<comment type="caution">
    <text evidence="2">The sequence shown here is derived from an EMBL/GenBank/DDBJ whole genome shotgun (WGS) entry which is preliminary data.</text>
</comment>
<feature type="transmembrane region" description="Helical" evidence="1">
    <location>
        <begin position="22"/>
        <end position="41"/>
    </location>
</feature>
<gene>
    <name evidence="2" type="ORF">OJ962_21715</name>
</gene>
<keyword evidence="1" id="KW-0812">Transmembrane</keyword>
<evidence type="ECO:0000256" key="1">
    <source>
        <dbReference type="SAM" id="Phobius"/>
    </source>
</evidence>